<dbReference type="PANTHER" id="PTHR24030:SF0">
    <property type="entry name" value="PROTEIN CMSS1"/>
    <property type="match status" value="1"/>
</dbReference>
<comment type="caution">
    <text evidence="1">The sequence shown here is derived from an EMBL/GenBank/DDBJ whole genome shotgun (WGS) entry which is preliminary data.</text>
</comment>
<dbReference type="OrthoDB" id="1929311at2759"/>
<evidence type="ECO:0000313" key="9">
    <source>
        <dbReference type="Proteomes" id="UP000663832"/>
    </source>
</evidence>
<reference evidence="1" key="1">
    <citation type="submission" date="2021-02" db="EMBL/GenBank/DDBJ databases">
        <authorList>
            <person name="Nowell W R."/>
        </authorList>
    </citation>
    <scope>NUCLEOTIDE SEQUENCE</scope>
</reference>
<name>A0A814SA50_9BILA</name>
<dbReference type="Proteomes" id="UP000663860">
    <property type="component" value="Unassembled WGS sequence"/>
</dbReference>
<dbReference type="Proteomes" id="UP000663877">
    <property type="component" value="Unassembled WGS sequence"/>
</dbReference>
<dbReference type="PANTHER" id="PTHR24030">
    <property type="entry name" value="PROTEIN CMSS1"/>
    <property type="match status" value="1"/>
</dbReference>
<dbReference type="EMBL" id="CAJNOM010000468">
    <property type="protein sequence ID" value="CAF1454563.1"/>
    <property type="molecule type" value="Genomic_DNA"/>
</dbReference>
<dbReference type="EMBL" id="CAJOAZ010000537">
    <property type="protein sequence ID" value="CAF3670539.1"/>
    <property type="molecule type" value="Genomic_DNA"/>
</dbReference>
<evidence type="ECO:0000313" key="4">
    <source>
        <dbReference type="EMBL" id="CAF1312281.1"/>
    </source>
</evidence>
<dbReference type="GO" id="GO:0030686">
    <property type="term" value="C:90S preribosome"/>
    <property type="evidence" value="ECO:0007669"/>
    <property type="project" value="TreeGrafter"/>
</dbReference>
<dbReference type="EMBL" id="CAJNOI010000160">
    <property type="protein sequence ID" value="CAF1143366.1"/>
    <property type="molecule type" value="Genomic_DNA"/>
</dbReference>
<dbReference type="Proteomes" id="UP000663881">
    <property type="component" value="Unassembled WGS sequence"/>
</dbReference>
<dbReference type="EMBL" id="CAJOBB010003033">
    <property type="protein sequence ID" value="CAF4015910.1"/>
    <property type="molecule type" value="Genomic_DNA"/>
</dbReference>
<dbReference type="Pfam" id="PF14617">
    <property type="entry name" value="CMS1"/>
    <property type="match status" value="1"/>
</dbReference>
<evidence type="ECO:0000313" key="2">
    <source>
        <dbReference type="EMBL" id="CAF1206658.1"/>
    </source>
</evidence>
<dbReference type="GO" id="GO:0005634">
    <property type="term" value="C:nucleus"/>
    <property type="evidence" value="ECO:0007669"/>
    <property type="project" value="TreeGrafter"/>
</dbReference>
<evidence type="ECO:0000313" key="1">
    <source>
        <dbReference type="EMBL" id="CAF1143366.1"/>
    </source>
</evidence>
<protein>
    <submittedName>
        <fullName evidence="1">Uncharacterized protein</fullName>
    </submittedName>
</protein>
<proteinExistence type="predicted"/>
<dbReference type="InterPro" id="IPR032704">
    <property type="entry name" value="Cms1"/>
</dbReference>
<dbReference type="AlphaFoldDB" id="A0A814SA50"/>
<evidence type="ECO:0000313" key="3">
    <source>
        <dbReference type="EMBL" id="CAF1238903.1"/>
    </source>
</evidence>
<dbReference type="Proteomes" id="UP000663868">
    <property type="component" value="Unassembled WGS sequence"/>
</dbReference>
<dbReference type="Proteomes" id="UP000663891">
    <property type="component" value="Unassembled WGS sequence"/>
</dbReference>
<dbReference type="EMBL" id="CAJOAY010000639">
    <property type="protein sequence ID" value="CAF3707733.1"/>
    <property type="molecule type" value="Genomic_DNA"/>
</dbReference>
<dbReference type="EMBL" id="CAJNOE010000419">
    <property type="protein sequence ID" value="CAF1206658.1"/>
    <property type="molecule type" value="Genomic_DNA"/>
</dbReference>
<dbReference type="EMBL" id="CAJNOG010000432">
    <property type="protein sequence ID" value="CAF1238903.1"/>
    <property type="molecule type" value="Genomic_DNA"/>
</dbReference>
<evidence type="ECO:0000313" key="5">
    <source>
        <dbReference type="EMBL" id="CAF1454563.1"/>
    </source>
</evidence>
<evidence type="ECO:0000313" key="10">
    <source>
        <dbReference type="Proteomes" id="UP000663877"/>
    </source>
</evidence>
<dbReference type="Proteomes" id="UP000663832">
    <property type="component" value="Unassembled WGS sequence"/>
</dbReference>
<dbReference type="EMBL" id="CAJNON010000549">
    <property type="protein sequence ID" value="CAF1312281.1"/>
    <property type="molecule type" value="Genomic_DNA"/>
</dbReference>
<evidence type="ECO:0000313" key="8">
    <source>
        <dbReference type="EMBL" id="CAF4015910.1"/>
    </source>
</evidence>
<evidence type="ECO:0000313" key="6">
    <source>
        <dbReference type="EMBL" id="CAF3670539.1"/>
    </source>
</evidence>
<gene>
    <name evidence="1" type="ORF">BJG266_LOCUS23675</name>
    <name evidence="2" type="ORF">IZO911_LOCUS28932</name>
    <name evidence="3" type="ORF">JYZ213_LOCUS28961</name>
    <name evidence="8" type="ORF">KXQ929_LOCUS29368</name>
    <name evidence="7" type="ORF">OKA104_LOCUS12955</name>
    <name evidence="6" type="ORF">OXD698_LOCUS10217</name>
    <name evidence="5" type="ORF">QVE165_LOCUS40516</name>
    <name evidence="4" type="ORF">VCS650_LOCUS31663</name>
</gene>
<sequence>MADDLNDDDYFLQEEIQPVEETDINDKKIKTKKTNQKSQLKRAIGTYSELETTVRTHYKKSKSQYEQDELLSIFNSSLAAPTPSTSKLSFDEYLNELVPTNKWSKQSELPSAPVVLIIAQSALRCIELGKILKNSSHIPSKLSTFHYLFAKHKKLSEQIELINKPTTFFNIIIGTPKRVDDILDGATGLNLKRLKFVLIDWNYQNIKQQRLIDLNQLKTELCHLLCEQKVLFKRFLKEKTQIGLF</sequence>
<keyword evidence="9" id="KW-1185">Reference proteome</keyword>
<dbReference type="Proteomes" id="UP000663844">
    <property type="component" value="Unassembled WGS sequence"/>
</dbReference>
<accession>A0A814SA50</accession>
<dbReference type="Proteomes" id="UP000663845">
    <property type="component" value="Unassembled WGS sequence"/>
</dbReference>
<evidence type="ECO:0000313" key="7">
    <source>
        <dbReference type="EMBL" id="CAF3707733.1"/>
    </source>
</evidence>
<organism evidence="1 10">
    <name type="scientific">Adineta steineri</name>
    <dbReference type="NCBI Taxonomy" id="433720"/>
    <lineage>
        <taxon>Eukaryota</taxon>
        <taxon>Metazoa</taxon>
        <taxon>Spiralia</taxon>
        <taxon>Gnathifera</taxon>
        <taxon>Rotifera</taxon>
        <taxon>Eurotatoria</taxon>
        <taxon>Bdelloidea</taxon>
        <taxon>Adinetida</taxon>
        <taxon>Adinetidae</taxon>
        <taxon>Adineta</taxon>
    </lineage>
</organism>